<dbReference type="GO" id="GO:0016020">
    <property type="term" value="C:membrane"/>
    <property type="evidence" value="ECO:0007669"/>
    <property type="project" value="UniProtKB-SubCell"/>
</dbReference>
<evidence type="ECO:0000313" key="10">
    <source>
        <dbReference type="EMBL" id="GAA5053537.1"/>
    </source>
</evidence>
<feature type="transmembrane region" description="Helical" evidence="9">
    <location>
        <begin position="146"/>
        <end position="165"/>
    </location>
</feature>
<keyword evidence="7 9" id="KW-1133">Transmembrane helix</keyword>
<feature type="transmembrane region" description="Helical" evidence="9">
    <location>
        <begin position="218"/>
        <end position="238"/>
    </location>
</feature>
<dbReference type="AlphaFoldDB" id="A0AAV3UJE5"/>
<proteinExistence type="inferred from homology"/>
<dbReference type="GO" id="GO:0005315">
    <property type="term" value="F:phosphate transmembrane transporter activity"/>
    <property type="evidence" value="ECO:0007669"/>
    <property type="project" value="InterPro"/>
</dbReference>
<dbReference type="Proteomes" id="UP001501729">
    <property type="component" value="Unassembled WGS sequence"/>
</dbReference>
<dbReference type="PANTHER" id="PTHR11101:SF80">
    <property type="entry name" value="PHOSPHATE TRANSPORTER"/>
    <property type="match status" value="1"/>
</dbReference>
<protein>
    <submittedName>
        <fullName evidence="10">Inorganic phosphate transporter</fullName>
    </submittedName>
</protein>
<evidence type="ECO:0000256" key="3">
    <source>
        <dbReference type="ARBA" id="ARBA00009916"/>
    </source>
</evidence>
<evidence type="ECO:0000256" key="7">
    <source>
        <dbReference type="ARBA" id="ARBA00022989"/>
    </source>
</evidence>
<evidence type="ECO:0000256" key="5">
    <source>
        <dbReference type="ARBA" id="ARBA00022592"/>
    </source>
</evidence>
<evidence type="ECO:0000256" key="1">
    <source>
        <dbReference type="ARBA" id="ARBA00001981"/>
    </source>
</evidence>
<gene>
    <name evidence="10" type="ORF">GCM10025751_30930</name>
</gene>
<name>A0AAV3UJE5_9EURY</name>
<evidence type="ECO:0000256" key="8">
    <source>
        <dbReference type="ARBA" id="ARBA00023136"/>
    </source>
</evidence>
<feature type="transmembrane region" description="Helical" evidence="9">
    <location>
        <begin position="29"/>
        <end position="48"/>
    </location>
</feature>
<keyword evidence="8 9" id="KW-0472">Membrane</keyword>
<reference evidence="10 11" key="1">
    <citation type="journal article" date="2019" name="Int. J. Syst. Evol. Microbiol.">
        <title>The Global Catalogue of Microorganisms (GCM) 10K type strain sequencing project: providing services to taxonomists for standard genome sequencing and annotation.</title>
        <authorList>
            <consortium name="The Broad Institute Genomics Platform"/>
            <consortium name="The Broad Institute Genome Sequencing Center for Infectious Disease"/>
            <person name="Wu L."/>
            <person name="Ma J."/>
        </authorList>
    </citation>
    <scope>NUCLEOTIDE SEQUENCE [LARGE SCALE GENOMIC DNA]</scope>
    <source>
        <strain evidence="10 11">JCM 17504</strain>
    </source>
</reference>
<organism evidence="10 11">
    <name type="scientific">Haladaptatus pallidirubidus</name>
    <dbReference type="NCBI Taxonomy" id="1008152"/>
    <lineage>
        <taxon>Archaea</taxon>
        <taxon>Methanobacteriati</taxon>
        <taxon>Methanobacteriota</taxon>
        <taxon>Stenosarchaea group</taxon>
        <taxon>Halobacteria</taxon>
        <taxon>Halobacteriales</taxon>
        <taxon>Haladaptataceae</taxon>
        <taxon>Haladaptatus</taxon>
    </lineage>
</organism>
<dbReference type="EMBL" id="BAABKX010000013">
    <property type="protein sequence ID" value="GAA5053537.1"/>
    <property type="molecule type" value="Genomic_DNA"/>
</dbReference>
<comment type="function">
    <text evidence="1">Potential transporter for phosphate.</text>
</comment>
<feature type="transmembrane region" description="Helical" evidence="9">
    <location>
        <begin position="244"/>
        <end position="260"/>
    </location>
</feature>
<accession>A0AAV3UJE5</accession>
<feature type="transmembrane region" description="Helical" evidence="9">
    <location>
        <begin position="185"/>
        <end position="206"/>
    </location>
</feature>
<keyword evidence="4" id="KW-0813">Transport</keyword>
<evidence type="ECO:0000256" key="6">
    <source>
        <dbReference type="ARBA" id="ARBA00022692"/>
    </source>
</evidence>
<dbReference type="InterPro" id="IPR001204">
    <property type="entry name" value="Phos_transporter"/>
</dbReference>
<comment type="caution">
    <text evidence="10">The sequence shown here is derived from an EMBL/GenBank/DDBJ whole genome shotgun (WGS) entry which is preliminary data.</text>
</comment>
<dbReference type="Pfam" id="PF01384">
    <property type="entry name" value="PHO4"/>
    <property type="match status" value="1"/>
</dbReference>
<dbReference type="PANTHER" id="PTHR11101">
    <property type="entry name" value="PHOSPHATE TRANSPORTER"/>
    <property type="match status" value="1"/>
</dbReference>
<keyword evidence="6 9" id="KW-0812">Transmembrane</keyword>
<evidence type="ECO:0000256" key="2">
    <source>
        <dbReference type="ARBA" id="ARBA00004141"/>
    </source>
</evidence>
<keyword evidence="11" id="KW-1185">Reference proteome</keyword>
<feature type="transmembrane region" description="Helical" evidence="9">
    <location>
        <begin position="84"/>
        <end position="103"/>
    </location>
</feature>
<comment type="subcellular location">
    <subcellularLocation>
        <location evidence="2">Membrane</location>
        <topology evidence="2">Multi-pass membrane protein</topology>
    </subcellularLocation>
</comment>
<dbReference type="GO" id="GO:0035435">
    <property type="term" value="P:phosphate ion transmembrane transport"/>
    <property type="evidence" value="ECO:0007669"/>
    <property type="project" value="TreeGrafter"/>
</dbReference>
<keyword evidence="5" id="KW-0592">Phosphate transport</keyword>
<comment type="similarity">
    <text evidence="3">Belongs to the inorganic phosphate transporter (PiT) (TC 2.A.20) family.</text>
</comment>
<evidence type="ECO:0000256" key="9">
    <source>
        <dbReference type="SAM" id="Phobius"/>
    </source>
</evidence>
<sequence>MSICALVGGWTVGRNVINTMGGEIVPSRFFTLEASIAVLFFIGLALFLSNIVGVPASTSMTGVGTIAGLGLATDALDWGVMGRIVSWWLVSPVIAFWVSAVIGRYWYPTLLNWFAITQSEGSLFYIHRSGWIVRPALGPNTTMREFIGTVLVIAVACYTAFSAGASNMANAIAPLVGSGAIDMNYGILIAGGAIALGAFTIARRTIDTMGNELTDMPLLAALIVAVVSSTLITILSALGIPASIVIVSTMSIVGLGWGRATRVKEYTRRSTMIEEGPPGITGGALAVDTADTPTIDEARKKEAHASSATEADKNPLPAVNALYKPWTTARVIAMQNIVPGIATVSAYLLFEFVPLFS</sequence>
<evidence type="ECO:0000256" key="4">
    <source>
        <dbReference type="ARBA" id="ARBA00022448"/>
    </source>
</evidence>
<evidence type="ECO:0000313" key="11">
    <source>
        <dbReference type="Proteomes" id="UP001501729"/>
    </source>
</evidence>